<name>A0AA43QSX1_9LECA</name>
<dbReference type="PANTHER" id="PTHR47424:SF5">
    <property type="entry name" value="ZN(II)2CYS6 TRANSCRIPTION FACTOR (EUROFUNG)"/>
    <property type="match status" value="1"/>
</dbReference>
<dbReference type="InterPro" id="IPR007219">
    <property type="entry name" value="XnlR_reg_dom"/>
</dbReference>
<sequence length="409" mass="45427">MNQPPPPPQPSPYYTTGLAQQQQPAQEEPNNNKRKGDDNNNEPSAAPRSKRNRYISIACSTFKDSDEFRAMNASIESLQQQVNDLYAHLNALRNGQSPFPMHPSLAHPESSAAYRNATTPTQSRASHPQFQGPTSSAFNLDVAKSSLQTMGITQLLEAQDDGPSGEIDPALHGGASQRHQAPVAAMVSQSHKDPLWQLAKKDAIRLCRTYDEEMGLMYPMLDIERVIDHAQKLFDFTQAATKTGLMNPDGVGADQLEGNDVNILKMVLASALMVEGGGQSPLGRALYESCRQAFECTLTDPVEVKGLSLLVIVAEYHFQQDEEIQAYRIIGLATRLCLELGLNRRQNLFKLFPDEGERHWAVKLFWSIYVLDRRWSLGAGMPFALQDADIDPALPEPVCTQIHNHEEHD</sequence>
<feature type="region of interest" description="Disordered" evidence="4">
    <location>
        <begin position="1"/>
        <end position="52"/>
    </location>
</feature>
<evidence type="ECO:0000259" key="5">
    <source>
        <dbReference type="SMART" id="SM00906"/>
    </source>
</evidence>
<protein>
    <recommendedName>
        <fullName evidence="5">Xylanolytic transcriptional activator regulatory domain-containing protein</fullName>
    </recommendedName>
</protein>
<dbReference type="InterPro" id="IPR051127">
    <property type="entry name" value="Fungal_SecMet_Regulators"/>
</dbReference>
<dbReference type="Proteomes" id="UP001161017">
    <property type="component" value="Unassembled WGS sequence"/>
</dbReference>
<keyword evidence="1" id="KW-0805">Transcription regulation</keyword>
<keyword evidence="7" id="KW-1185">Reference proteome</keyword>
<dbReference type="AlphaFoldDB" id="A0AA43QSX1"/>
<evidence type="ECO:0000256" key="3">
    <source>
        <dbReference type="ARBA" id="ARBA00023242"/>
    </source>
</evidence>
<feature type="compositionally biased region" description="Polar residues" evidence="4">
    <location>
        <begin position="116"/>
        <end position="135"/>
    </location>
</feature>
<evidence type="ECO:0000256" key="1">
    <source>
        <dbReference type="ARBA" id="ARBA00023015"/>
    </source>
</evidence>
<evidence type="ECO:0000256" key="4">
    <source>
        <dbReference type="SAM" id="MobiDB-lite"/>
    </source>
</evidence>
<feature type="compositionally biased region" description="Pro residues" evidence="4">
    <location>
        <begin position="1"/>
        <end position="11"/>
    </location>
</feature>
<dbReference type="GO" id="GO:0000981">
    <property type="term" value="F:DNA-binding transcription factor activity, RNA polymerase II-specific"/>
    <property type="evidence" value="ECO:0007669"/>
    <property type="project" value="TreeGrafter"/>
</dbReference>
<proteinExistence type="predicted"/>
<dbReference type="GO" id="GO:0006351">
    <property type="term" value="P:DNA-templated transcription"/>
    <property type="evidence" value="ECO:0007669"/>
    <property type="project" value="InterPro"/>
</dbReference>
<keyword evidence="3" id="KW-0539">Nucleus</keyword>
<feature type="region of interest" description="Disordered" evidence="4">
    <location>
        <begin position="159"/>
        <end position="180"/>
    </location>
</feature>
<dbReference type="SMART" id="SM00906">
    <property type="entry name" value="Fungal_trans"/>
    <property type="match status" value="1"/>
</dbReference>
<dbReference type="PANTHER" id="PTHR47424">
    <property type="entry name" value="REGULATORY PROTEIN GAL4"/>
    <property type="match status" value="1"/>
</dbReference>
<organism evidence="6 7">
    <name type="scientific">Ramalina farinacea</name>
    <dbReference type="NCBI Taxonomy" id="258253"/>
    <lineage>
        <taxon>Eukaryota</taxon>
        <taxon>Fungi</taxon>
        <taxon>Dikarya</taxon>
        <taxon>Ascomycota</taxon>
        <taxon>Pezizomycotina</taxon>
        <taxon>Lecanoromycetes</taxon>
        <taxon>OSLEUM clade</taxon>
        <taxon>Lecanoromycetidae</taxon>
        <taxon>Lecanorales</taxon>
        <taxon>Lecanorineae</taxon>
        <taxon>Ramalinaceae</taxon>
        <taxon>Ramalina</taxon>
    </lineage>
</organism>
<dbReference type="GO" id="GO:0000978">
    <property type="term" value="F:RNA polymerase II cis-regulatory region sequence-specific DNA binding"/>
    <property type="evidence" value="ECO:0007669"/>
    <property type="project" value="TreeGrafter"/>
</dbReference>
<dbReference type="GO" id="GO:0000435">
    <property type="term" value="P:positive regulation of transcription from RNA polymerase II promoter by galactose"/>
    <property type="evidence" value="ECO:0007669"/>
    <property type="project" value="TreeGrafter"/>
</dbReference>
<dbReference type="GO" id="GO:0008270">
    <property type="term" value="F:zinc ion binding"/>
    <property type="evidence" value="ECO:0007669"/>
    <property type="project" value="InterPro"/>
</dbReference>
<feature type="region of interest" description="Disordered" evidence="4">
    <location>
        <begin position="115"/>
        <end position="135"/>
    </location>
</feature>
<dbReference type="Pfam" id="PF04082">
    <property type="entry name" value="Fungal_trans"/>
    <property type="match status" value="1"/>
</dbReference>
<reference evidence="6" key="1">
    <citation type="journal article" date="2023" name="Genome Biol. Evol.">
        <title>First Whole Genome Sequence and Flow Cytometry Genome Size Data for the Lichen-Forming Fungus Ramalina farinacea (Ascomycota).</title>
        <authorList>
            <person name="Llewellyn T."/>
            <person name="Mian S."/>
            <person name="Hill R."/>
            <person name="Leitch I.J."/>
            <person name="Gaya E."/>
        </authorList>
    </citation>
    <scope>NUCLEOTIDE SEQUENCE</scope>
    <source>
        <strain evidence="6">LIQ254RAFAR</strain>
    </source>
</reference>
<evidence type="ECO:0000313" key="7">
    <source>
        <dbReference type="Proteomes" id="UP001161017"/>
    </source>
</evidence>
<dbReference type="GO" id="GO:0005634">
    <property type="term" value="C:nucleus"/>
    <property type="evidence" value="ECO:0007669"/>
    <property type="project" value="TreeGrafter"/>
</dbReference>
<comment type="caution">
    <text evidence="6">The sequence shown here is derived from an EMBL/GenBank/DDBJ whole genome shotgun (WGS) entry which is preliminary data.</text>
</comment>
<evidence type="ECO:0000313" key="6">
    <source>
        <dbReference type="EMBL" id="MDI1490601.1"/>
    </source>
</evidence>
<keyword evidence="2" id="KW-0804">Transcription</keyword>
<accession>A0AA43QSX1</accession>
<dbReference type="EMBL" id="JAPUFD010000012">
    <property type="protein sequence ID" value="MDI1490601.1"/>
    <property type="molecule type" value="Genomic_DNA"/>
</dbReference>
<evidence type="ECO:0000256" key="2">
    <source>
        <dbReference type="ARBA" id="ARBA00023163"/>
    </source>
</evidence>
<gene>
    <name evidence="6" type="ORF">OHK93_001805</name>
</gene>
<feature type="domain" description="Xylanolytic transcriptional activator regulatory" evidence="5">
    <location>
        <begin position="326"/>
        <end position="401"/>
    </location>
</feature>
<feature type="compositionally biased region" description="Low complexity" evidence="4">
    <location>
        <begin position="19"/>
        <end position="29"/>
    </location>
</feature>
<dbReference type="CDD" id="cd12148">
    <property type="entry name" value="fungal_TF_MHR"/>
    <property type="match status" value="1"/>
</dbReference>